<accession>A0ABC8SP77</accession>
<keyword evidence="9" id="KW-0503">Monooxygenase</keyword>
<evidence type="ECO:0000259" key="11">
    <source>
        <dbReference type="Pfam" id="PF03936"/>
    </source>
</evidence>
<dbReference type="GO" id="GO:0004497">
    <property type="term" value="F:monooxygenase activity"/>
    <property type="evidence" value="ECO:0007669"/>
    <property type="project" value="UniProtKB-KW"/>
</dbReference>
<dbReference type="InterPro" id="IPR036396">
    <property type="entry name" value="Cyt_P450_sf"/>
</dbReference>
<gene>
    <name evidence="12" type="ORF">ILEXP_LOCUS27670</name>
</gene>
<keyword evidence="3" id="KW-0349">Heme</keyword>
<dbReference type="PANTHER" id="PTHR24282:SF196">
    <property type="entry name" value="CYTOCHROME P450 714C2"/>
    <property type="match status" value="1"/>
</dbReference>
<dbReference type="SUPFAM" id="SSF48264">
    <property type="entry name" value="Cytochrome P450"/>
    <property type="match status" value="1"/>
</dbReference>
<protein>
    <recommendedName>
        <fullName evidence="11">Terpene synthase metal-binding domain-containing protein</fullName>
    </recommendedName>
</protein>
<dbReference type="PRINTS" id="PR00463">
    <property type="entry name" value="EP450I"/>
</dbReference>
<sequence length="555" mass="62417">MEMFKVLMSLALLSVVAVFLRLYKALVTEPARVRRILKKQGIGGPPPSFLLGNMMEVKKPIDAAAKATKSAANNGTQLDHNWVATLFPFFEKWRQIYGELFVFSLGNSQIMYVNHPDLIKEITTHTTYDLGKPSYHRKEFGPLLGDGILTTNGPTWAYHRKVLAPELYMEKIKGMISQISESVVILVDAWKNKIDSEGGLADINIDEYMRTFSGDVISRACFGSNYVKGKEIFNRLKVLQEATSDKVLSIGIPGITYLPTKTNREAWALEKEIHNLILEVVKERKETGAEKDLLQMVMEGAENGEMNQKEIDQFIVANCKNVYLAAHEASAIGASWCLMLLASNPEWQDRVRAEVLEITGGGTPDADMLRKMKQWADLCKAYLKEAKWYYGGYKPTLEEYLENAKVSIAAPLMLLCSYFLTTDKITKEALDHLDELPSIMRSASLLLRLANDLGTSSDELARGDILKAVQCYMNETGASEEVAREYINNLVHEIWKKINRDMLNHCPFSEPFLSANPNIARTAQCFYQYGDGHGVPDSWTKDHLISLLVQPIALN</sequence>
<evidence type="ECO:0000256" key="10">
    <source>
        <dbReference type="ARBA" id="ARBA00023136"/>
    </source>
</evidence>
<dbReference type="GO" id="GO:0016020">
    <property type="term" value="C:membrane"/>
    <property type="evidence" value="ECO:0007669"/>
    <property type="project" value="UniProtKB-SubCell"/>
</dbReference>
<keyword evidence="13" id="KW-1185">Reference proteome</keyword>
<evidence type="ECO:0000256" key="7">
    <source>
        <dbReference type="ARBA" id="ARBA00023002"/>
    </source>
</evidence>
<name>A0ABC8SP77_9AQUA</name>
<evidence type="ECO:0000256" key="2">
    <source>
        <dbReference type="ARBA" id="ARBA00010617"/>
    </source>
</evidence>
<dbReference type="InterPro" id="IPR002401">
    <property type="entry name" value="Cyt_P450_E_grp-I"/>
</dbReference>
<keyword evidence="5" id="KW-0479">Metal-binding</keyword>
<reference evidence="12 13" key="1">
    <citation type="submission" date="2024-02" db="EMBL/GenBank/DDBJ databases">
        <authorList>
            <person name="Vignale AGUSTIN F."/>
            <person name="Sosa J E."/>
            <person name="Modenutti C."/>
        </authorList>
    </citation>
    <scope>NUCLEOTIDE SEQUENCE [LARGE SCALE GENOMIC DNA]</scope>
</reference>
<dbReference type="GO" id="GO:0046872">
    <property type="term" value="F:metal ion binding"/>
    <property type="evidence" value="ECO:0007669"/>
    <property type="project" value="UniProtKB-KW"/>
</dbReference>
<keyword evidence="4" id="KW-0812">Transmembrane</keyword>
<keyword evidence="8" id="KW-0408">Iron</keyword>
<dbReference type="SUPFAM" id="SSF48576">
    <property type="entry name" value="Terpenoid synthases"/>
    <property type="match status" value="1"/>
</dbReference>
<proteinExistence type="inferred from homology"/>
<evidence type="ECO:0000256" key="9">
    <source>
        <dbReference type="ARBA" id="ARBA00023033"/>
    </source>
</evidence>
<evidence type="ECO:0000256" key="1">
    <source>
        <dbReference type="ARBA" id="ARBA00004370"/>
    </source>
</evidence>
<keyword evidence="6" id="KW-1133">Transmembrane helix</keyword>
<comment type="caution">
    <text evidence="12">The sequence shown here is derived from an EMBL/GenBank/DDBJ whole genome shotgun (WGS) entry which is preliminary data.</text>
</comment>
<dbReference type="EMBL" id="CAUOFW020003281">
    <property type="protein sequence ID" value="CAK9158992.1"/>
    <property type="molecule type" value="Genomic_DNA"/>
</dbReference>
<keyword evidence="7" id="KW-0560">Oxidoreductase</keyword>
<dbReference type="PANTHER" id="PTHR24282">
    <property type="entry name" value="CYTOCHROME P450 FAMILY MEMBER"/>
    <property type="match status" value="1"/>
</dbReference>
<comment type="similarity">
    <text evidence="2">Belongs to the cytochrome P450 family.</text>
</comment>
<evidence type="ECO:0000313" key="12">
    <source>
        <dbReference type="EMBL" id="CAK9158992.1"/>
    </source>
</evidence>
<dbReference type="InterPro" id="IPR008949">
    <property type="entry name" value="Isoprenoid_synthase_dom_sf"/>
</dbReference>
<dbReference type="AlphaFoldDB" id="A0ABC8SP77"/>
<feature type="domain" description="Terpene synthase metal-binding" evidence="11">
    <location>
        <begin position="372"/>
        <end position="497"/>
    </location>
</feature>
<evidence type="ECO:0000256" key="3">
    <source>
        <dbReference type="ARBA" id="ARBA00022617"/>
    </source>
</evidence>
<dbReference type="Gene3D" id="1.10.600.10">
    <property type="entry name" value="Farnesyl Diphosphate Synthase"/>
    <property type="match status" value="1"/>
</dbReference>
<dbReference type="Pfam" id="PF03936">
    <property type="entry name" value="Terpene_synth_C"/>
    <property type="match status" value="1"/>
</dbReference>
<evidence type="ECO:0000313" key="13">
    <source>
        <dbReference type="Proteomes" id="UP001642360"/>
    </source>
</evidence>
<evidence type="ECO:0000256" key="8">
    <source>
        <dbReference type="ARBA" id="ARBA00023004"/>
    </source>
</evidence>
<comment type="subcellular location">
    <subcellularLocation>
        <location evidence="1">Membrane</location>
    </subcellularLocation>
</comment>
<evidence type="ECO:0000256" key="6">
    <source>
        <dbReference type="ARBA" id="ARBA00022989"/>
    </source>
</evidence>
<keyword evidence="10" id="KW-0472">Membrane</keyword>
<organism evidence="12 13">
    <name type="scientific">Ilex paraguariensis</name>
    <name type="common">yerba mate</name>
    <dbReference type="NCBI Taxonomy" id="185542"/>
    <lineage>
        <taxon>Eukaryota</taxon>
        <taxon>Viridiplantae</taxon>
        <taxon>Streptophyta</taxon>
        <taxon>Embryophyta</taxon>
        <taxon>Tracheophyta</taxon>
        <taxon>Spermatophyta</taxon>
        <taxon>Magnoliopsida</taxon>
        <taxon>eudicotyledons</taxon>
        <taxon>Gunneridae</taxon>
        <taxon>Pentapetalae</taxon>
        <taxon>asterids</taxon>
        <taxon>campanulids</taxon>
        <taxon>Aquifoliales</taxon>
        <taxon>Aquifoliaceae</taxon>
        <taxon>Ilex</taxon>
    </lineage>
</organism>
<dbReference type="Proteomes" id="UP001642360">
    <property type="component" value="Unassembled WGS sequence"/>
</dbReference>
<dbReference type="Gene3D" id="1.20.120.990">
    <property type="entry name" value="Glycosyltransferase family 88, C-terminal domain"/>
    <property type="match status" value="1"/>
</dbReference>
<dbReference type="InterPro" id="IPR050665">
    <property type="entry name" value="Cytochrome_P450_Monooxygen"/>
</dbReference>
<evidence type="ECO:0000256" key="5">
    <source>
        <dbReference type="ARBA" id="ARBA00022723"/>
    </source>
</evidence>
<evidence type="ECO:0000256" key="4">
    <source>
        <dbReference type="ARBA" id="ARBA00022692"/>
    </source>
</evidence>
<dbReference type="InterPro" id="IPR005630">
    <property type="entry name" value="Terpene_synthase_metal-bd"/>
</dbReference>